<evidence type="ECO:0000313" key="2">
    <source>
        <dbReference type="Proteomes" id="UP001168528"/>
    </source>
</evidence>
<gene>
    <name evidence="1" type="ORF">Q0590_06750</name>
</gene>
<dbReference type="EMBL" id="JAUKPO010000002">
    <property type="protein sequence ID" value="MDO1445943.1"/>
    <property type="molecule type" value="Genomic_DNA"/>
</dbReference>
<dbReference type="RefSeq" id="WP_302036740.1">
    <property type="nucleotide sequence ID" value="NZ_JAUKPO010000002.1"/>
</dbReference>
<protein>
    <submittedName>
        <fullName evidence="1">Uncharacterized protein</fullName>
    </submittedName>
</protein>
<name>A0ABT8R3U1_9BACT</name>
<sequence>MANELVVQLKGIRDKVNDMPIDDAKAKELENLISKSIEIIEKIKNPADDFFESRRQTALIDLNEDLHKHIKGYWGANTKTEKIAEFSRARNDVNFVLNRILASFRR</sequence>
<keyword evidence="2" id="KW-1185">Reference proteome</keyword>
<proteinExistence type="predicted"/>
<evidence type="ECO:0000313" key="1">
    <source>
        <dbReference type="EMBL" id="MDO1445943.1"/>
    </source>
</evidence>
<organism evidence="1 2">
    <name type="scientific">Rhodocytophaga aerolata</name>
    <dbReference type="NCBI Taxonomy" id="455078"/>
    <lineage>
        <taxon>Bacteria</taxon>
        <taxon>Pseudomonadati</taxon>
        <taxon>Bacteroidota</taxon>
        <taxon>Cytophagia</taxon>
        <taxon>Cytophagales</taxon>
        <taxon>Rhodocytophagaceae</taxon>
        <taxon>Rhodocytophaga</taxon>
    </lineage>
</organism>
<dbReference type="Proteomes" id="UP001168528">
    <property type="component" value="Unassembled WGS sequence"/>
</dbReference>
<comment type="caution">
    <text evidence="1">The sequence shown here is derived from an EMBL/GenBank/DDBJ whole genome shotgun (WGS) entry which is preliminary data.</text>
</comment>
<accession>A0ABT8R3U1</accession>
<reference evidence="1" key="1">
    <citation type="submission" date="2023-07" db="EMBL/GenBank/DDBJ databases">
        <title>The genome sequence of Rhodocytophaga aerolata KACC 12507.</title>
        <authorList>
            <person name="Zhang X."/>
        </authorList>
    </citation>
    <scope>NUCLEOTIDE SEQUENCE</scope>
    <source>
        <strain evidence="1">KACC 12507</strain>
    </source>
</reference>